<dbReference type="InterPro" id="IPR012337">
    <property type="entry name" value="RNaseH-like_sf"/>
</dbReference>
<dbReference type="EMBL" id="GECU01027958">
    <property type="protein sequence ID" value="JAS79748.1"/>
    <property type="molecule type" value="Transcribed_RNA"/>
</dbReference>
<protein>
    <recommendedName>
        <fullName evidence="1">Integrase catalytic domain-containing protein</fullName>
    </recommendedName>
</protein>
<sequence>VLSCQICEKYRFANVKEPLMSHETASRPWQFVYSDILEYGGQNYLIVTDAYSNWVKLRKSYDKSANSVIRVLKNIFSQFGVPERFVSDNVPYSSQVFKSFANEYNFITVTSSPFYPRSNGRSEKAVAICKNLLRRAKDSGKDIELLLLDYRNTALSNVNVSPAQLFLNRVLKSKLPVNTNDLKPKIVMSTEVA</sequence>
<gene>
    <name evidence="2" type="ORF">g.48525</name>
</gene>
<feature type="domain" description="Integrase catalytic" evidence="1">
    <location>
        <begin position="24"/>
        <end position="192"/>
    </location>
</feature>
<dbReference type="FunFam" id="3.30.420.10:FF:000063">
    <property type="entry name" value="Retrovirus-related Pol polyprotein from transposon 297-like Protein"/>
    <property type="match status" value="1"/>
</dbReference>
<reference evidence="2" key="1">
    <citation type="submission" date="2015-11" db="EMBL/GenBank/DDBJ databases">
        <title>De novo transcriptome assembly of four potential Pierce s Disease insect vectors from Arizona vineyards.</title>
        <authorList>
            <person name="Tassone E.E."/>
        </authorList>
    </citation>
    <scope>NUCLEOTIDE SEQUENCE</scope>
</reference>
<dbReference type="InterPro" id="IPR001584">
    <property type="entry name" value="Integrase_cat-core"/>
</dbReference>
<name>A0A1B6HYI4_9HEMI</name>
<proteinExistence type="predicted"/>
<feature type="non-terminal residue" evidence="2">
    <location>
        <position position="1"/>
    </location>
</feature>
<organism evidence="2">
    <name type="scientific">Homalodisca liturata</name>
    <dbReference type="NCBI Taxonomy" id="320908"/>
    <lineage>
        <taxon>Eukaryota</taxon>
        <taxon>Metazoa</taxon>
        <taxon>Ecdysozoa</taxon>
        <taxon>Arthropoda</taxon>
        <taxon>Hexapoda</taxon>
        <taxon>Insecta</taxon>
        <taxon>Pterygota</taxon>
        <taxon>Neoptera</taxon>
        <taxon>Paraneoptera</taxon>
        <taxon>Hemiptera</taxon>
        <taxon>Auchenorrhyncha</taxon>
        <taxon>Membracoidea</taxon>
        <taxon>Cicadellidae</taxon>
        <taxon>Cicadellinae</taxon>
        <taxon>Proconiini</taxon>
        <taxon>Homalodisca</taxon>
    </lineage>
</organism>
<dbReference type="PANTHER" id="PTHR37984:SF5">
    <property type="entry name" value="PROTEIN NYNRIN-LIKE"/>
    <property type="match status" value="1"/>
</dbReference>
<evidence type="ECO:0000259" key="1">
    <source>
        <dbReference type="PROSITE" id="PS50994"/>
    </source>
</evidence>
<dbReference type="InterPro" id="IPR036397">
    <property type="entry name" value="RNaseH_sf"/>
</dbReference>
<evidence type="ECO:0000313" key="2">
    <source>
        <dbReference type="EMBL" id="JAS79748.1"/>
    </source>
</evidence>
<dbReference type="Gene3D" id="3.30.420.10">
    <property type="entry name" value="Ribonuclease H-like superfamily/Ribonuclease H"/>
    <property type="match status" value="1"/>
</dbReference>
<accession>A0A1B6HYI4</accession>
<dbReference type="PANTHER" id="PTHR37984">
    <property type="entry name" value="PROTEIN CBG26694"/>
    <property type="match status" value="1"/>
</dbReference>
<dbReference type="GO" id="GO:0015074">
    <property type="term" value="P:DNA integration"/>
    <property type="evidence" value="ECO:0007669"/>
    <property type="project" value="InterPro"/>
</dbReference>
<dbReference type="AlphaFoldDB" id="A0A1B6HYI4"/>
<dbReference type="SUPFAM" id="SSF53098">
    <property type="entry name" value="Ribonuclease H-like"/>
    <property type="match status" value="1"/>
</dbReference>
<dbReference type="GO" id="GO:0003676">
    <property type="term" value="F:nucleic acid binding"/>
    <property type="evidence" value="ECO:0007669"/>
    <property type="project" value="InterPro"/>
</dbReference>
<dbReference type="PROSITE" id="PS50994">
    <property type="entry name" value="INTEGRASE"/>
    <property type="match status" value="1"/>
</dbReference>
<dbReference type="InterPro" id="IPR050951">
    <property type="entry name" value="Retrovirus_Pol_polyprotein"/>
</dbReference>